<organism evidence="8 9">
    <name type="scientific">Microbulbifer rhizosphaerae</name>
    <dbReference type="NCBI Taxonomy" id="1562603"/>
    <lineage>
        <taxon>Bacteria</taxon>
        <taxon>Pseudomonadati</taxon>
        <taxon>Pseudomonadota</taxon>
        <taxon>Gammaproteobacteria</taxon>
        <taxon>Cellvibrionales</taxon>
        <taxon>Microbulbiferaceae</taxon>
        <taxon>Microbulbifer</taxon>
    </lineage>
</organism>
<evidence type="ECO:0000256" key="2">
    <source>
        <dbReference type="ARBA" id="ARBA00010944"/>
    </source>
</evidence>
<comment type="pathway">
    <text evidence="1 6">Carbohydrate biosynthesis; dTDP-L-rhamnose biosynthesis.</text>
</comment>
<keyword evidence="9" id="KW-1185">Reference proteome</keyword>
<dbReference type="EC" id="1.1.1.133" evidence="3 6"/>
<comment type="similarity">
    <text evidence="2 6">Belongs to the dTDP-4-dehydrorhamnose reductase family.</text>
</comment>
<dbReference type="GO" id="GO:0009243">
    <property type="term" value="P:O antigen biosynthetic process"/>
    <property type="evidence" value="ECO:0007669"/>
    <property type="project" value="UniProtKB-UniPathway"/>
</dbReference>
<dbReference type="GO" id="GO:0008831">
    <property type="term" value="F:dTDP-4-dehydrorhamnose reductase activity"/>
    <property type="evidence" value="ECO:0007669"/>
    <property type="project" value="UniProtKB-EC"/>
</dbReference>
<proteinExistence type="inferred from homology"/>
<evidence type="ECO:0000256" key="4">
    <source>
        <dbReference type="ARBA" id="ARBA00017099"/>
    </source>
</evidence>
<dbReference type="EMBL" id="JACHWZ010000023">
    <property type="protein sequence ID" value="MBB3063053.1"/>
    <property type="molecule type" value="Genomic_DNA"/>
</dbReference>
<dbReference type="GO" id="GO:0005829">
    <property type="term" value="C:cytosol"/>
    <property type="evidence" value="ECO:0007669"/>
    <property type="project" value="TreeGrafter"/>
</dbReference>
<dbReference type="UniPathway" id="UPA00124"/>
<evidence type="ECO:0000256" key="3">
    <source>
        <dbReference type="ARBA" id="ARBA00012929"/>
    </source>
</evidence>
<comment type="catalytic activity">
    <reaction evidence="5 6">
        <text>dTDP-beta-L-rhamnose + NADP(+) = dTDP-4-dehydro-beta-L-rhamnose + NADPH + H(+)</text>
        <dbReference type="Rhea" id="RHEA:21796"/>
        <dbReference type="ChEBI" id="CHEBI:15378"/>
        <dbReference type="ChEBI" id="CHEBI:57510"/>
        <dbReference type="ChEBI" id="CHEBI:57783"/>
        <dbReference type="ChEBI" id="CHEBI:58349"/>
        <dbReference type="ChEBI" id="CHEBI:62830"/>
        <dbReference type="EC" id="1.1.1.133"/>
    </reaction>
</comment>
<dbReference type="PANTHER" id="PTHR10491">
    <property type="entry name" value="DTDP-4-DEHYDRORHAMNOSE REDUCTASE"/>
    <property type="match status" value="1"/>
</dbReference>
<reference evidence="8 9" key="1">
    <citation type="submission" date="2020-08" db="EMBL/GenBank/DDBJ databases">
        <title>Genomic Encyclopedia of Type Strains, Phase III (KMG-III): the genomes of soil and plant-associated and newly described type strains.</title>
        <authorList>
            <person name="Whitman W."/>
        </authorList>
    </citation>
    <scope>NUCLEOTIDE SEQUENCE [LARGE SCALE GENOMIC DNA]</scope>
    <source>
        <strain evidence="8 9">CECT 8799</strain>
    </source>
</reference>
<sequence>MPDTGYTPESVAVIGAGNDIDSALQKRLQRAGFRVQLLTPDQLDQLRPGALVINASCCAGGKGMSAALWTCRELAQKSLNPLLHLSSYQVFAGGARKRYDEEDEPAPATDAGRQWLECEHALAGRDNVSVLRLGWMLDRSEDALLGRVLRGLAAHQPIALDDRSRGSPVTVADMARVAVAVVQQLASGAPTFGVYHYGAADTCTALEFAHEVVERAQSFYDEDLSPQLSALPAAEDRSAVLACNKLRDVFGIQQRSWRQGLTRQVELWLEKLEGERVRNAE</sequence>
<dbReference type="Pfam" id="PF04321">
    <property type="entry name" value="RmlD_sub_bind"/>
    <property type="match status" value="1"/>
</dbReference>
<dbReference type="PANTHER" id="PTHR10491:SF4">
    <property type="entry name" value="METHIONINE ADENOSYLTRANSFERASE 2 SUBUNIT BETA"/>
    <property type="match status" value="1"/>
</dbReference>
<name>A0A7W4WG40_9GAMM</name>
<dbReference type="UniPathway" id="UPA00281"/>
<evidence type="ECO:0000256" key="6">
    <source>
        <dbReference type="RuleBase" id="RU364082"/>
    </source>
</evidence>
<dbReference type="InterPro" id="IPR005913">
    <property type="entry name" value="dTDP_dehydrorham_reduct"/>
</dbReference>
<dbReference type="SUPFAM" id="SSF51735">
    <property type="entry name" value="NAD(P)-binding Rossmann-fold domains"/>
    <property type="match status" value="1"/>
</dbReference>
<dbReference type="Gene3D" id="3.40.50.720">
    <property type="entry name" value="NAD(P)-binding Rossmann-like Domain"/>
    <property type="match status" value="1"/>
</dbReference>
<dbReference type="InterPro" id="IPR036291">
    <property type="entry name" value="NAD(P)-bd_dom_sf"/>
</dbReference>
<feature type="domain" description="RmlD-like substrate binding" evidence="7">
    <location>
        <begin position="73"/>
        <end position="265"/>
    </location>
</feature>
<comment type="function">
    <text evidence="6">Catalyzes the reduction of dTDP-6-deoxy-L-lyxo-4-hexulose to yield dTDP-L-rhamnose.</text>
</comment>
<gene>
    <name evidence="8" type="ORF">FHS09_003905</name>
</gene>
<comment type="caution">
    <text evidence="8">The sequence shown here is derived from an EMBL/GenBank/DDBJ whole genome shotgun (WGS) entry which is preliminary data.</text>
</comment>
<evidence type="ECO:0000256" key="5">
    <source>
        <dbReference type="ARBA" id="ARBA00048200"/>
    </source>
</evidence>
<dbReference type="GO" id="GO:0019305">
    <property type="term" value="P:dTDP-rhamnose biosynthetic process"/>
    <property type="evidence" value="ECO:0007669"/>
    <property type="project" value="UniProtKB-UniPathway"/>
</dbReference>
<keyword evidence="6" id="KW-0560">Oxidoreductase</keyword>
<protein>
    <recommendedName>
        <fullName evidence="4 6">dTDP-4-dehydrorhamnose reductase</fullName>
        <ecNumber evidence="3 6">1.1.1.133</ecNumber>
    </recommendedName>
</protein>
<dbReference type="Proteomes" id="UP000535937">
    <property type="component" value="Unassembled WGS sequence"/>
</dbReference>
<dbReference type="InterPro" id="IPR029903">
    <property type="entry name" value="RmlD-like-bd"/>
</dbReference>
<comment type="cofactor">
    <cofactor evidence="6">
        <name>Mg(2+)</name>
        <dbReference type="ChEBI" id="CHEBI:18420"/>
    </cofactor>
    <text evidence="6">Binds 1 Mg(2+) ion per monomer.</text>
</comment>
<accession>A0A7W4WG40</accession>
<evidence type="ECO:0000259" key="7">
    <source>
        <dbReference type="Pfam" id="PF04321"/>
    </source>
</evidence>
<dbReference type="AlphaFoldDB" id="A0A7W4WG40"/>
<evidence type="ECO:0000313" key="9">
    <source>
        <dbReference type="Proteomes" id="UP000535937"/>
    </source>
</evidence>
<keyword evidence="6" id="KW-0521">NADP</keyword>
<evidence type="ECO:0000256" key="1">
    <source>
        <dbReference type="ARBA" id="ARBA00004781"/>
    </source>
</evidence>
<dbReference type="RefSeq" id="WP_183462905.1">
    <property type="nucleotide sequence ID" value="NZ_JACHWZ010000023.1"/>
</dbReference>
<evidence type="ECO:0000313" key="8">
    <source>
        <dbReference type="EMBL" id="MBB3063053.1"/>
    </source>
</evidence>